<dbReference type="EMBL" id="CP061035">
    <property type="protein sequence ID" value="QQV76747.1"/>
    <property type="molecule type" value="Genomic_DNA"/>
</dbReference>
<evidence type="ECO:0000313" key="2">
    <source>
        <dbReference type="Proteomes" id="UP000595894"/>
    </source>
</evidence>
<gene>
    <name evidence="1" type="ORF">H5J25_15210</name>
</gene>
<name>A0A974NTX7_9SPHN</name>
<dbReference type="KEGG" id="sari:H5J25_15210"/>
<proteinExistence type="predicted"/>
<dbReference type="RefSeq" id="WP_202092478.1">
    <property type="nucleotide sequence ID" value="NZ_CP061035.1"/>
</dbReference>
<reference evidence="2" key="1">
    <citation type="submission" date="2020-09" db="EMBL/GenBank/DDBJ databases">
        <title>Sphingomonas sp., a new species isolated from pork steak.</title>
        <authorList>
            <person name="Heidler von Heilborn D."/>
        </authorList>
    </citation>
    <scope>NUCLEOTIDE SEQUENCE [LARGE SCALE GENOMIC DNA]</scope>
</reference>
<sequence length="127" mass="13419">MAYLGIEEMFSGPSADVRKETKAGFTALEWSVIALAKKDSIGSLKAPGRVSRAIGTVFGLGVNSRLAEPRLEMLRRLAVYAWRRGYALPAAEVSAFLKAGFSMGQAEVLVASVTGGSVGQLAWKVAA</sequence>
<organism evidence="1 2">
    <name type="scientific">Sphingomonas aliaeris</name>
    <dbReference type="NCBI Taxonomy" id="2759526"/>
    <lineage>
        <taxon>Bacteria</taxon>
        <taxon>Pseudomonadati</taxon>
        <taxon>Pseudomonadota</taxon>
        <taxon>Alphaproteobacteria</taxon>
        <taxon>Sphingomonadales</taxon>
        <taxon>Sphingomonadaceae</taxon>
        <taxon>Sphingomonas</taxon>
    </lineage>
</organism>
<dbReference type="Proteomes" id="UP000595894">
    <property type="component" value="Chromosome"/>
</dbReference>
<accession>A0A974NTX7</accession>
<evidence type="ECO:0000313" key="1">
    <source>
        <dbReference type="EMBL" id="QQV76747.1"/>
    </source>
</evidence>
<protein>
    <submittedName>
        <fullName evidence="1">Uncharacterized protein</fullName>
    </submittedName>
</protein>
<keyword evidence="2" id="KW-1185">Reference proteome</keyword>
<dbReference type="AlphaFoldDB" id="A0A974NTX7"/>